<sequence length="148" mass="16046">MFAIYPAWANGCNTDERAYPGRRIVSLQTSLALINSPQALAPPDVDNWGRQPFNHPALRGLPGLTHAAKDSVLNKGRLSDIAQRYGLDKVTRWKPRQTGDLQKSGMDAVLSTSLYAIIGAVALERGGESANKVAQDKILSPLGFVFES</sequence>
<dbReference type="AlphaFoldDB" id="A0A1Y2A9Q0"/>
<dbReference type="GO" id="GO:0006396">
    <property type="term" value="P:RNA processing"/>
    <property type="evidence" value="ECO:0007669"/>
    <property type="project" value="InterPro"/>
</dbReference>
<dbReference type="InterPro" id="IPR000999">
    <property type="entry name" value="RNase_III_dom"/>
</dbReference>
<dbReference type="Proteomes" id="UP000193144">
    <property type="component" value="Unassembled WGS sequence"/>
</dbReference>
<dbReference type="STRING" id="1231657.A0A1Y2A9Q0"/>
<comment type="caution">
    <text evidence="2">The sequence shown here is derived from an EMBL/GenBank/DDBJ whole genome shotgun (WGS) entry which is preliminary data.</text>
</comment>
<accession>A0A1Y2A9Q0</accession>
<dbReference type="GO" id="GO:0003735">
    <property type="term" value="F:structural constituent of ribosome"/>
    <property type="evidence" value="ECO:0007669"/>
    <property type="project" value="InterPro"/>
</dbReference>
<organism evidence="2 3">
    <name type="scientific">Clohesyomyces aquaticus</name>
    <dbReference type="NCBI Taxonomy" id="1231657"/>
    <lineage>
        <taxon>Eukaryota</taxon>
        <taxon>Fungi</taxon>
        <taxon>Dikarya</taxon>
        <taxon>Ascomycota</taxon>
        <taxon>Pezizomycotina</taxon>
        <taxon>Dothideomycetes</taxon>
        <taxon>Pleosporomycetidae</taxon>
        <taxon>Pleosporales</taxon>
        <taxon>Lindgomycetaceae</taxon>
        <taxon>Clohesyomyces</taxon>
    </lineage>
</organism>
<dbReference type="PANTHER" id="PTHR28160:SF1">
    <property type="entry name" value="LARGE RIBOSOMAL SUBUNIT PROTEIN ML57"/>
    <property type="match status" value="1"/>
</dbReference>
<dbReference type="GO" id="GO:0005762">
    <property type="term" value="C:mitochondrial large ribosomal subunit"/>
    <property type="evidence" value="ECO:0007669"/>
    <property type="project" value="InterPro"/>
</dbReference>
<protein>
    <recommendedName>
        <fullName evidence="1">RNase III domain-containing protein</fullName>
    </recommendedName>
</protein>
<dbReference type="SUPFAM" id="SSF69065">
    <property type="entry name" value="RNase III domain-like"/>
    <property type="match status" value="1"/>
</dbReference>
<dbReference type="Gene3D" id="1.10.1520.10">
    <property type="entry name" value="Ribonuclease III domain"/>
    <property type="match status" value="1"/>
</dbReference>
<proteinExistence type="predicted"/>
<gene>
    <name evidence="2" type="ORF">BCR34DRAFT_582435</name>
</gene>
<dbReference type="OrthoDB" id="2281895at2759"/>
<reference evidence="2 3" key="1">
    <citation type="submission" date="2016-07" db="EMBL/GenBank/DDBJ databases">
        <title>Pervasive Adenine N6-methylation of Active Genes in Fungi.</title>
        <authorList>
            <consortium name="DOE Joint Genome Institute"/>
            <person name="Mondo S.J."/>
            <person name="Dannebaum R.O."/>
            <person name="Kuo R.C."/>
            <person name="Labutti K."/>
            <person name="Haridas S."/>
            <person name="Kuo A."/>
            <person name="Salamov A."/>
            <person name="Ahrendt S.R."/>
            <person name="Lipzen A."/>
            <person name="Sullivan W."/>
            <person name="Andreopoulos W.B."/>
            <person name="Clum A."/>
            <person name="Lindquist E."/>
            <person name="Daum C."/>
            <person name="Ramamoorthy G.K."/>
            <person name="Gryganskyi A."/>
            <person name="Culley D."/>
            <person name="Magnuson J.K."/>
            <person name="James T.Y."/>
            <person name="O'Malley M.A."/>
            <person name="Stajich J.E."/>
            <person name="Spatafora J.W."/>
            <person name="Visel A."/>
            <person name="Grigoriev I.V."/>
        </authorList>
    </citation>
    <scope>NUCLEOTIDE SEQUENCE [LARGE SCALE GENOMIC DNA]</scope>
    <source>
        <strain evidence="2 3">CBS 115471</strain>
    </source>
</reference>
<evidence type="ECO:0000313" key="2">
    <source>
        <dbReference type="EMBL" id="ORY19268.1"/>
    </source>
</evidence>
<dbReference type="Pfam" id="PF14622">
    <property type="entry name" value="Ribonucleas_3_3"/>
    <property type="match status" value="1"/>
</dbReference>
<dbReference type="PANTHER" id="PTHR28160">
    <property type="entry name" value="54S RIBOSOMAL PROTEIN L15, MITOCHONDRIAL"/>
    <property type="match status" value="1"/>
</dbReference>
<feature type="domain" description="RNase III" evidence="1">
    <location>
        <begin position="67"/>
        <end position="141"/>
    </location>
</feature>
<evidence type="ECO:0000259" key="1">
    <source>
        <dbReference type="Pfam" id="PF14622"/>
    </source>
</evidence>
<dbReference type="InterPro" id="IPR040030">
    <property type="entry name" value="Ribosomal_mL57"/>
</dbReference>
<evidence type="ECO:0000313" key="3">
    <source>
        <dbReference type="Proteomes" id="UP000193144"/>
    </source>
</evidence>
<dbReference type="InterPro" id="IPR036389">
    <property type="entry name" value="RNase_III_sf"/>
</dbReference>
<keyword evidence="3" id="KW-1185">Reference proteome</keyword>
<dbReference type="GO" id="GO:0004525">
    <property type="term" value="F:ribonuclease III activity"/>
    <property type="evidence" value="ECO:0007669"/>
    <property type="project" value="InterPro"/>
</dbReference>
<dbReference type="EMBL" id="MCFA01000003">
    <property type="protein sequence ID" value="ORY19268.1"/>
    <property type="molecule type" value="Genomic_DNA"/>
</dbReference>
<dbReference type="GO" id="GO:0032543">
    <property type="term" value="P:mitochondrial translation"/>
    <property type="evidence" value="ECO:0007669"/>
    <property type="project" value="InterPro"/>
</dbReference>
<name>A0A1Y2A9Q0_9PLEO</name>